<dbReference type="AlphaFoldDB" id="A0A2V2FQV1"/>
<dbReference type="EMBL" id="QJKH01000032">
    <property type="protein sequence ID" value="PXX73683.1"/>
    <property type="molecule type" value="Genomic_DNA"/>
</dbReference>
<organism evidence="4 5">
    <name type="scientific">Dielma fastidiosa</name>
    <dbReference type="NCBI Taxonomy" id="1034346"/>
    <lineage>
        <taxon>Bacteria</taxon>
        <taxon>Bacillati</taxon>
        <taxon>Bacillota</taxon>
        <taxon>Erysipelotrichia</taxon>
        <taxon>Erysipelotrichales</taxon>
        <taxon>Erysipelotrichaceae</taxon>
        <taxon>Dielma</taxon>
    </lineage>
</organism>
<dbReference type="RefSeq" id="WP_022938538.1">
    <property type="nucleotide sequence ID" value="NZ_BAABZA010000005.1"/>
</dbReference>
<feature type="signal peptide" evidence="1">
    <location>
        <begin position="1"/>
        <end position="27"/>
    </location>
</feature>
<dbReference type="STRING" id="1034346.GCA_000313565_02236"/>
<dbReference type="PANTHER" id="PTHR31157">
    <property type="entry name" value="SCP DOMAIN-CONTAINING PROTEIN"/>
    <property type="match status" value="1"/>
</dbReference>
<dbReference type="GeneID" id="94441875"/>
<dbReference type="Gene3D" id="3.40.33.10">
    <property type="entry name" value="CAP"/>
    <property type="match status" value="1"/>
</dbReference>
<dbReference type="Pfam" id="PF00188">
    <property type="entry name" value="CAP"/>
    <property type="match status" value="1"/>
</dbReference>
<evidence type="ECO:0000313" key="5">
    <source>
        <dbReference type="Proteomes" id="UP000247612"/>
    </source>
</evidence>
<feature type="domain" description="SCP" evidence="2">
    <location>
        <begin position="280"/>
        <end position="382"/>
    </location>
</feature>
<keyword evidence="5" id="KW-1185">Reference proteome</keyword>
<evidence type="ECO:0000259" key="2">
    <source>
        <dbReference type="Pfam" id="PF00188"/>
    </source>
</evidence>
<dbReference type="InterPro" id="IPR035940">
    <property type="entry name" value="CAP_sf"/>
</dbReference>
<feature type="chain" id="PRO_5043161604" evidence="1">
    <location>
        <begin position="28"/>
        <end position="391"/>
    </location>
</feature>
<dbReference type="SUPFAM" id="SSF55797">
    <property type="entry name" value="PR-1-like"/>
    <property type="match status" value="1"/>
</dbReference>
<dbReference type="Proteomes" id="UP000247612">
    <property type="component" value="Unassembled WGS sequence"/>
</dbReference>
<sequence length="391" mass="42463">MHTFRKTFIKKTCIFLTAGFTFTIGFAADSVSLFPHLSSNVMKIKAAAPVESKPLNNKPAEVEVDKEAISVGKILDVVFKDGYSQVAEAKKIESADLSKSTYAIDSLIIETDLDFDKLGEQTGTLTVYDQGASNVNPAMILATNETEPIEKMDTNIKHNFTVEIDVKDTVAPEIHLTTSEILLDNGEEIVPEEWVDYIWDNADGLITEWEFDPNDLDINNGGHYTGIYTATDSSGNTATEYLYIAVKEKEAVSRLATYNTTFASYSAGANTSGSIYELANLINSYRASYGLGSLTMDTGNLGAAAQLRAAEASGYVSHYRPNGTYFSTALDAYGVGYNTAGEVLTYAGTTPSAALNWWMSSPAHWSSLMSGRYTSIGIGYYNGMWCGVLIG</sequence>
<gene>
    <name evidence="4" type="ORF">DES51_1321</name>
    <name evidence="3" type="ORF">MQE39_08135</name>
</gene>
<dbReference type="InterPro" id="IPR014044">
    <property type="entry name" value="CAP_dom"/>
</dbReference>
<evidence type="ECO:0000256" key="1">
    <source>
        <dbReference type="SAM" id="SignalP"/>
    </source>
</evidence>
<reference evidence="3" key="2">
    <citation type="submission" date="2022-03" db="EMBL/GenBank/DDBJ databases">
        <title>First case of bacteraemia caused by Dielma fastidiosa in a patient hospitalised with diverticulitis.</title>
        <authorList>
            <person name="Forman-Ankjaer B."/>
            <person name="Hvid-Jensen F."/>
            <person name="Kobel C.M."/>
            <person name="Greve T."/>
        </authorList>
    </citation>
    <scope>NUCLEOTIDE SEQUENCE</scope>
    <source>
        <strain evidence="3">AUH_DF_2021</strain>
    </source>
</reference>
<dbReference type="Gene3D" id="2.60.40.10">
    <property type="entry name" value="Immunoglobulins"/>
    <property type="match status" value="1"/>
</dbReference>
<protein>
    <submittedName>
        <fullName evidence="3">CAP domain-containing protein</fullName>
    </submittedName>
</protein>
<proteinExistence type="predicted"/>
<dbReference type="PANTHER" id="PTHR31157:SF1">
    <property type="entry name" value="SCP DOMAIN-CONTAINING PROTEIN"/>
    <property type="match status" value="1"/>
</dbReference>
<dbReference type="InterPro" id="IPR013783">
    <property type="entry name" value="Ig-like_fold"/>
</dbReference>
<comment type="caution">
    <text evidence="4">The sequence shown here is derived from an EMBL/GenBank/DDBJ whole genome shotgun (WGS) entry which is preliminary data.</text>
</comment>
<evidence type="ECO:0000313" key="4">
    <source>
        <dbReference type="EMBL" id="PXX73683.1"/>
    </source>
</evidence>
<dbReference type="CDD" id="cd05379">
    <property type="entry name" value="CAP_bacterial"/>
    <property type="match status" value="1"/>
</dbReference>
<evidence type="ECO:0000313" key="3">
    <source>
        <dbReference type="EMBL" id="MDY5168084.1"/>
    </source>
</evidence>
<dbReference type="EMBL" id="JALDAW010000013">
    <property type="protein sequence ID" value="MDY5168084.1"/>
    <property type="molecule type" value="Genomic_DNA"/>
</dbReference>
<accession>A0A2V2FQV1</accession>
<reference evidence="4 5" key="1">
    <citation type="submission" date="2018-05" db="EMBL/GenBank/DDBJ databases">
        <title>Genomic Encyclopedia of Type Strains, Phase IV (KMG-IV): sequencing the most valuable type-strain genomes for metagenomic binning, comparative biology and taxonomic classification.</title>
        <authorList>
            <person name="Goeker M."/>
        </authorList>
    </citation>
    <scope>NUCLEOTIDE SEQUENCE [LARGE SCALE GENOMIC DNA]</scope>
    <source>
        <strain evidence="4 5">JC118</strain>
    </source>
</reference>
<keyword evidence="1" id="KW-0732">Signal</keyword>
<dbReference type="OrthoDB" id="9783944at2"/>
<dbReference type="Proteomes" id="UP001276902">
    <property type="component" value="Unassembled WGS sequence"/>
</dbReference>
<name>A0A2V2FQV1_9FIRM</name>